<dbReference type="InterPro" id="IPR008952">
    <property type="entry name" value="Tetraspanin_EC2_sf"/>
</dbReference>
<protein>
    <recommendedName>
        <fullName evidence="8">Tetraspanin</fullName>
    </recommendedName>
</protein>
<dbReference type="AlphaFoldDB" id="A0AAN7PUT0"/>
<evidence type="ECO:0000313" key="7">
    <source>
        <dbReference type="Proteomes" id="UP001353858"/>
    </source>
</evidence>
<dbReference type="InterPro" id="IPR018499">
    <property type="entry name" value="Tetraspanin/Peripherin"/>
</dbReference>
<evidence type="ECO:0000256" key="2">
    <source>
        <dbReference type="ARBA" id="ARBA00022692"/>
    </source>
</evidence>
<reference evidence="7" key="1">
    <citation type="submission" date="2023-01" db="EMBL/GenBank/DDBJ databases">
        <title>Key to firefly adult light organ development and bioluminescence: homeobox transcription factors regulate luciferase expression and transportation to peroxisome.</title>
        <authorList>
            <person name="Fu X."/>
        </authorList>
    </citation>
    <scope>NUCLEOTIDE SEQUENCE [LARGE SCALE GENOMIC DNA]</scope>
</reference>
<dbReference type="Pfam" id="PF00335">
    <property type="entry name" value="Tetraspanin"/>
    <property type="match status" value="1"/>
</dbReference>
<feature type="transmembrane region" description="Helical" evidence="5">
    <location>
        <begin position="55"/>
        <end position="75"/>
    </location>
</feature>
<organism evidence="6 7">
    <name type="scientific">Aquatica leii</name>
    <dbReference type="NCBI Taxonomy" id="1421715"/>
    <lineage>
        <taxon>Eukaryota</taxon>
        <taxon>Metazoa</taxon>
        <taxon>Ecdysozoa</taxon>
        <taxon>Arthropoda</taxon>
        <taxon>Hexapoda</taxon>
        <taxon>Insecta</taxon>
        <taxon>Pterygota</taxon>
        <taxon>Neoptera</taxon>
        <taxon>Endopterygota</taxon>
        <taxon>Coleoptera</taxon>
        <taxon>Polyphaga</taxon>
        <taxon>Elateriformia</taxon>
        <taxon>Elateroidea</taxon>
        <taxon>Lampyridae</taxon>
        <taxon>Luciolinae</taxon>
        <taxon>Aquatica</taxon>
    </lineage>
</organism>
<evidence type="ECO:0000256" key="5">
    <source>
        <dbReference type="SAM" id="Phobius"/>
    </source>
</evidence>
<name>A0AAN7PUT0_9COLE</name>
<comment type="caution">
    <text evidence="6">The sequence shown here is derived from an EMBL/GenBank/DDBJ whole genome shotgun (WGS) entry which is preliminary data.</text>
</comment>
<accession>A0AAN7PUT0</accession>
<keyword evidence="3 5" id="KW-1133">Transmembrane helix</keyword>
<keyword evidence="7" id="KW-1185">Reference proteome</keyword>
<sequence>MKNLFGENCLRVALVAFNFIFAILSVALIALSVIYSDKLSSVKLYVDELFINFPTLVLVLGILSFILSMFGCFCARSTNRRFFIVFLAVLFCILALELTVTVIAFSNIDSEVIETTSSIMIEQVTALNLTQEENFHQIEELFQCCGINNASDYVQHNWLNTSFCCGVKNCQDEIQNNNESVIWNRSGCAFTVGNSIYQVSLEGAIIGTVYSSLQVLENICVFIMQGRLKF</sequence>
<keyword evidence="2 5" id="KW-0812">Transmembrane</keyword>
<dbReference type="PRINTS" id="PR00259">
    <property type="entry name" value="TMFOUR"/>
</dbReference>
<gene>
    <name evidence="6" type="ORF">RN001_012789</name>
</gene>
<evidence type="ECO:0000313" key="6">
    <source>
        <dbReference type="EMBL" id="KAK4876367.1"/>
    </source>
</evidence>
<feature type="transmembrane region" description="Helical" evidence="5">
    <location>
        <begin position="12"/>
        <end position="35"/>
    </location>
</feature>
<evidence type="ECO:0000256" key="4">
    <source>
        <dbReference type="ARBA" id="ARBA00023136"/>
    </source>
</evidence>
<proteinExistence type="predicted"/>
<evidence type="ECO:0008006" key="8">
    <source>
        <dbReference type="Google" id="ProtNLM"/>
    </source>
</evidence>
<evidence type="ECO:0000256" key="3">
    <source>
        <dbReference type="ARBA" id="ARBA00022989"/>
    </source>
</evidence>
<dbReference type="SUPFAM" id="SSF48652">
    <property type="entry name" value="Tetraspanin"/>
    <property type="match status" value="1"/>
</dbReference>
<evidence type="ECO:0000256" key="1">
    <source>
        <dbReference type="ARBA" id="ARBA00004141"/>
    </source>
</evidence>
<dbReference type="PANTHER" id="PTHR19282">
    <property type="entry name" value="TETRASPANIN"/>
    <property type="match status" value="1"/>
</dbReference>
<dbReference type="GO" id="GO:0016020">
    <property type="term" value="C:membrane"/>
    <property type="evidence" value="ECO:0007669"/>
    <property type="project" value="UniProtKB-SubCell"/>
</dbReference>
<feature type="transmembrane region" description="Helical" evidence="5">
    <location>
        <begin position="82"/>
        <end position="105"/>
    </location>
</feature>
<comment type="subcellular location">
    <subcellularLocation>
        <location evidence="1">Membrane</location>
        <topology evidence="1">Multi-pass membrane protein</topology>
    </subcellularLocation>
</comment>
<keyword evidence="4 5" id="KW-0472">Membrane</keyword>
<dbReference type="EMBL" id="JARPUR010000005">
    <property type="protein sequence ID" value="KAK4876367.1"/>
    <property type="molecule type" value="Genomic_DNA"/>
</dbReference>
<dbReference type="Proteomes" id="UP001353858">
    <property type="component" value="Unassembled WGS sequence"/>
</dbReference>